<sequence>MRSFLKGHRLWRYVTGEIQAPVCSKDEYDTKFTDCLEDWDCKNHQIITWFRHSTVPTIYQQFGRYDNAKDVWDLLSRHYTTAGLSHKYQLWGLLVNMKQAPRQLINEFLSGMQSIWDQLEQSARIFKDLADATILATKRYQFRLIQFLMALTFEFKPVRATLLQQIPLPTLEFAISQLLSHEICLRTLQPHHPDALLVIVARPSSSSRNGLKYCKNCHKQGHLLSECPTIQCRYCHKIGHIVYNCPTKPPKPGQSRILPRHVNHSVATAVEESPSFPSLSSVSVSELGSLVFTMVKQFMSTSDKVSFAVSDPSIILLIPPVDSPVSPLAPPPVVDPVLDQTSDLPLACSSCYCYSSSISIKPAPPVNPVTNQTPPPLLSRQTPDRALEKTHTWDLVDLPRDKSVIGCKWVYKIKTKSNGTIEQYKARLVANGYAQEYGIDYEETFAPVARIISVRNLLIIAAVIQTVLARFAFFVALFMVLSKLLEPSLPSLAVLCINLASHPAPMIQHCLFPAQIRAKFYASNASLVYITVTRPDITHVVICKKEHIVSRSSTEAEYRALADTTSELLTLRWLLEDMGLTHSSPTVIHCDNHSAIQITQNDVFHERTKHIEIDCHLVHHHLSVGILRLLLVSFSDQATDIFTKTFSHGRFHDLVSKLKMDFCQTILSLRGDVSICI</sequence>
<dbReference type="PROSITE" id="PS50158">
    <property type="entry name" value="ZF_CCHC"/>
    <property type="match status" value="1"/>
</dbReference>
<evidence type="ECO:0000313" key="3">
    <source>
        <dbReference type="EMBL" id="SPC83827.1"/>
    </source>
</evidence>
<dbReference type="GO" id="GO:0008270">
    <property type="term" value="F:zinc ion binding"/>
    <property type="evidence" value="ECO:0007669"/>
    <property type="project" value="UniProtKB-KW"/>
</dbReference>
<dbReference type="Pfam" id="PF07727">
    <property type="entry name" value="RVT_2"/>
    <property type="match status" value="1"/>
</dbReference>
<gene>
    <name evidence="3" type="ORF">FSB_LOCUS11709</name>
</gene>
<dbReference type="PANTHER" id="PTHR11439">
    <property type="entry name" value="GAG-POL-RELATED RETROTRANSPOSON"/>
    <property type="match status" value="1"/>
</dbReference>
<keyword evidence="1" id="KW-0479">Metal-binding</keyword>
<evidence type="ECO:0000256" key="1">
    <source>
        <dbReference type="PROSITE-ProRule" id="PRU00047"/>
    </source>
</evidence>
<name>A0A2N9EYK9_FAGSY</name>
<dbReference type="SUPFAM" id="SSF57756">
    <property type="entry name" value="Retrovirus zinc finger-like domains"/>
    <property type="match status" value="1"/>
</dbReference>
<dbReference type="EMBL" id="OIVN01000669">
    <property type="protein sequence ID" value="SPC83827.1"/>
    <property type="molecule type" value="Genomic_DNA"/>
</dbReference>
<keyword evidence="1" id="KW-0862">Zinc</keyword>
<dbReference type="SMART" id="SM00343">
    <property type="entry name" value="ZnF_C2HC"/>
    <property type="match status" value="2"/>
</dbReference>
<feature type="domain" description="CCHC-type" evidence="2">
    <location>
        <begin position="214"/>
        <end position="228"/>
    </location>
</feature>
<dbReference type="InterPro" id="IPR013103">
    <property type="entry name" value="RVT_2"/>
</dbReference>
<dbReference type="CDD" id="cd09272">
    <property type="entry name" value="RNase_HI_RT_Ty1"/>
    <property type="match status" value="1"/>
</dbReference>
<evidence type="ECO:0000259" key="2">
    <source>
        <dbReference type="PROSITE" id="PS50158"/>
    </source>
</evidence>
<dbReference type="AlphaFoldDB" id="A0A2N9EYK9"/>
<dbReference type="InterPro" id="IPR001878">
    <property type="entry name" value="Znf_CCHC"/>
</dbReference>
<dbReference type="InterPro" id="IPR036875">
    <property type="entry name" value="Znf_CCHC_sf"/>
</dbReference>
<protein>
    <recommendedName>
        <fullName evidence="2">CCHC-type domain-containing protein</fullName>
    </recommendedName>
</protein>
<dbReference type="GO" id="GO:0003676">
    <property type="term" value="F:nucleic acid binding"/>
    <property type="evidence" value="ECO:0007669"/>
    <property type="project" value="InterPro"/>
</dbReference>
<accession>A0A2N9EYK9</accession>
<organism evidence="3">
    <name type="scientific">Fagus sylvatica</name>
    <name type="common">Beechnut</name>
    <dbReference type="NCBI Taxonomy" id="28930"/>
    <lineage>
        <taxon>Eukaryota</taxon>
        <taxon>Viridiplantae</taxon>
        <taxon>Streptophyta</taxon>
        <taxon>Embryophyta</taxon>
        <taxon>Tracheophyta</taxon>
        <taxon>Spermatophyta</taxon>
        <taxon>Magnoliopsida</taxon>
        <taxon>eudicotyledons</taxon>
        <taxon>Gunneridae</taxon>
        <taxon>Pentapetalae</taxon>
        <taxon>rosids</taxon>
        <taxon>fabids</taxon>
        <taxon>Fagales</taxon>
        <taxon>Fagaceae</taxon>
        <taxon>Fagus</taxon>
    </lineage>
</organism>
<reference evidence="3" key="1">
    <citation type="submission" date="2018-02" db="EMBL/GenBank/DDBJ databases">
        <authorList>
            <person name="Cohen D.B."/>
            <person name="Kent A.D."/>
        </authorList>
    </citation>
    <scope>NUCLEOTIDE SEQUENCE</scope>
</reference>
<dbReference type="Gene3D" id="4.10.60.10">
    <property type="entry name" value="Zinc finger, CCHC-type"/>
    <property type="match status" value="1"/>
</dbReference>
<dbReference type="PANTHER" id="PTHR11439:SF461">
    <property type="entry name" value="OS10G0432200 PROTEIN"/>
    <property type="match status" value="1"/>
</dbReference>
<proteinExistence type="predicted"/>
<keyword evidence="1" id="KW-0863">Zinc-finger</keyword>